<reference evidence="2 3" key="1">
    <citation type="submission" date="2020-08" db="EMBL/GenBank/DDBJ databases">
        <title>Genomic Encyclopedia of Type Strains, Phase IV (KMG-IV): sequencing the most valuable type-strain genomes for metagenomic binning, comparative biology and taxonomic classification.</title>
        <authorList>
            <person name="Goeker M."/>
        </authorList>
    </citation>
    <scope>NUCLEOTIDE SEQUENCE [LARGE SCALE GENOMIC DNA]</scope>
    <source>
        <strain evidence="2 3">DSM 27939</strain>
    </source>
</reference>
<protein>
    <submittedName>
        <fullName evidence="2">Uncharacterized protein</fullName>
    </submittedName>
</protein>
<evidence type="ECO:0000313" key="2">
    <source>
        <dbReference type="EMBL" id="MBB5363440.1"/>
    </source>
</evidence>
<keyword evidence="1" id="KW-1133">Transmembrane helix</keyword>
<keyword evidence="1" id="KW-0472">Membrane</keyword>
<dbReference type="AlphaFoldDB" id="A0A7W8JUH6"/>
<name>A0A7W8JUH6_9DEIO</name>
<accession>A0A7W8JUH6</accession>
<comment type="caution">
    <text evidence="2">The sequence shown here is derived from an EMBL/GenBank/DDBJ whole genome shotgun (WGS) entry which is preliminary data.</text>
</comment>
<evidence type="ECO:0000313" key="3">
    <source>
        <dbReference type="Proteomes" id="UP000552709"/>
    </source>
</evidence>
<keyword evidence="1" id="KW-0812">Transmembrane</keyword>
<proteinExistence type="predicted"/>
<dbReference type="Proteomes" id="UP000552709">
    <property type="component" value="Unassembled WGS sequence"/>
</dbReference>
<feature type="transmembrane region" description="Helical" evidence="1">
    <location>
        <begin position="93"/>
        <end position="115"/>
    </location>
</feature>
<dbReference type="RefSeq" id="WP_184132313.1">
    <property type="nucleotide sequence ID" value="NZ_JACHFL010000005.1"/>
</dbReference>
<sequence length="121" mass="13026">MTHSDLIGKLGQVSRPTVWYGLLAAPLVWFMQLNLGLAFTPLACGGNPWPLYLLNAAAVLVSLSSLGVSLRLKNLQGQPGGVVEHVTHFLGRFGAWHAGVFVLLTLMTAVVGFFIPACRLR</sequence>
<dbReference type="EMBL" id="JACHFL010000005">
    <property type="protein sequence ID" value="MBB5363440.1"/>
    <property type="molecule type" value="Genomic_DNA"/>
</dbReference>
<organism evidence="2 3">
    <name type="scientific">Deinococcus humi</name>
    <dbReference type="NCBI Taxonomy" id="662880"/>
    <lineage>
        <taxon>Bacteria</taxon>
        <taxon>Thermotogati</taxon>
        <taxon>Deinococcota</taxon>
        <taxon>Deinococci</taxon>
        <taxon>Deinococcales</taxon>
        <taxon>Deinococcaceae</taxon>
        <taxon>Deinococcus</taxon>
    </lineage>
</organism>
<evidence type="ECO:0000256" key="1">
    <source>
        <dbReference type="SAM" id="Phobius"/>
    </source>
</evidence>
<feature type="transmembrane region" description="Helical" evidence="1">
    <location>
        <begin position="18"/>
        <end position="39"/>
    </location>
</feature>
<keyword evidence="3" id="KW-1185">Reference proteome</keyword>
<gene>
    <name evidence="2" type="ORF">HNQ08_002538</name>
</gene>
<feature type="transmembrane region" description="Helical" evidence="1">
    <location>
        <begin position="51"/>
        <end position="73"/>
    </location>
</feature>